<keyword evidence="1" id="KW-0472">Membrane</keyword>
<keyword evidence="3" id="KW-1185">Reference proteome</keyword>
<accession>A0A285NNU8</accession>
<protein>
    <submittedName>
        <fullName evidence="2">Uncharacterized protein</fullName>
    </submittedName>
</protein>
<dbReference type="EMBL" id="OBEK01000002">
    <property type="protein sequence ID" value="SNZ10637.1"/>
    <property type="molecule type" value="Genomic_DNA"/>
</dbReference>
<evidence type="ECO:0000313" key="2">
    <source>
        <dbReference type="EMBL" id="SNZ10637.1"/>
    </source>
</evidence>
<evidence type="ECO:0000313" key="3">
    <source>
        <dbReference type="Proteomes" id="UP000219356"/>
    </source>
</evidence>
<dbReference type="RefSeq" id="WP_097041350.1">
    <property type="nucleotide sequence ID" value="NZ_OBEK01000002.1"/>
</dbReference>
<feature type="transmembrane region" description="Helical" evidence="1">
    <location>
        <begin position="86"/>
        <end position="106"/>
    </location>
</feature>
<keyword evidence="1" id="KW-1133">Transmembrane helix</keyword>
<dbReference type="Proteomes" id="UP000219356">
    <property type="component" value="Unassembled WGS sequence"/>
</dbReference>
<sequence length="110" mass="12698">MHFTQVKFTFPMVVTVLAFFFFVYQSFWFPFLLVVAMVATTGLMDKIHGDSGRYRKFEILFRGSLSVGVVVALLDTFFFNIVGSNIIYAILLVILTARIVLEYIFYNSKK</sequence>
<feature type="transmembrane region" description="Helical" evidence="1">
    <location>
        <begin position="59"/>
        <end position="80"/>
    </location>
</feature>
<keyword evidence="1" id="KW-0812">Transmembrane</keyword>
<dbReference type="AlphaFoldDB" id="A0A285NNU8"/>
<reference evidence="3" key="1">
    <citation type="submission" date="2017-09" db="EMBL/GenBank/DDBJ databases">
        <authorList>
            <person name="Varghese N."/>
            <person name="Submissions S."/>
        </authorList>
    </citation>
    <scope>NUCLEOTIDE SEQUENCE [LARGE SCALE GENOMIC DNA]</scope>
    <source>
        <strain evidence="3">CGMCC 1.8913</strain>
    </source>
</reference>
<gene>
    <name evidence="2" type="ORF">SAMN05421503_1817</name>
</gene>
<organism evidence="2 3">
    <name type="scientific">Terribacillus aidingensis</name>
    <dbReference type="NCBI Taxonomy" id="586416"/>
    <lineage>
        <taxon>Bacteria</taxon>
        <taxon>Bacillati</taxon>
        <taxon>Bacillota</taxon>
        <taxon>Bacilli</taxon>
        <taxon>Bacillales</taxon>
        <taxon>Bacillaceae</taxon>
        <taxon>Terribacillus</taxon>
    </lineage>
</organism>
<evidence type="ECO:0000256" key="1">
    <source>
        <dbReference type="SAM" id="Phobius"/>
    </source>
</evidence>
<feature type="transmembrane region" description="Helical" evidence="1">
    <location>
        <begin position="12"/>
        <end position="38"/>
    </location>
</feature>
<name>A0A285NNU8_9BACI</name>
<proteinExistence type="predicted"/>